<organism evidence="1 2">
    <name type="scientific">Culter alburnus</name>
    <name type="common">Topmouth culter</name>
    <dbReference type="NCBI Taxonomy" id="194366"/>
    <lineage>
        <taxon>Eukaryota</taxon>
        <taxon>Metazoa</taxon>
        <taxon>Chordata</taxon>
        <taxon>Craniata</taxon>
        <taxon>Vertebrata</taxon>
        <taxon>Euteleostomi</taxon>
        <taxon>Actinopterygii</taxon>
        <taxon>Neopterygii</taxon>
        <taxon>Teleostei</taxon>
        <taxon>Ostariophysi</taxon>
        <taxon>Cypriniformes</taxon>
        <taxon>Xenocyprididae</taxon>
        <taxon>Xenocypridinae</taxon>
        <taxon>Culter</taxon>
    </lineage>
</organism>
<feature type="non-terminal residue" evidence="1">
    <location>
        <position position="50"/>
    </location>
</feature>
<dbReference type="AlphaFoldDB" id="A0AAW2B3K6"/>
<evidence type="ECO:0000313" key="2">
    <source>
        <dbReference type="Proteomes" id="UP001479290"/>
    </source>
</evidence>
<comment type="caution">
    <text evidence="1">The sequence shown here is derived from an EMBL/GenBank/DDBJ whole genome shotgun (WGS) entry which is preliminary data.</text>
</comment>
<name>A0AAW2B3K6_CULAL</name>
<evidence type="ECO:0000313" key="1">
    <source>
        <dbReference type="EMBL" id="KAK9980556.1"/>
    </source>
</evidence>
<accession>A0AAW2B3K6</accession>
<proteinExistence type="predicted"/>
<sequence length="50" mass="5626">MSAVQVWLCSVTPAGDATNRITALDELWEASFDVTNRLRQGQRFLLKGME</sequence>
<dbReference type="EMBL" id="JAWDJR010000001">
    <property type="protein sequence ID" value="KAK9980556.1"/>
    <property type="molecule type" value="Genomic_DNA"/>
</dbReference>
<keyword evidence="2" id="KW-1185">Reference proteome</keyword>
<gene>
    <name evidence="1" type="ORF">ABG768_000154</name>
</gene>
<dbReference type="Proteomes" id="UP001479290">
    <property type="component" value="Unassembled WGS sequence"/>
</dbReference>
<reference evidence="1 2" key="1">
    <citation type="submission" date="2024-05" db="EMBL/GenBank/DDBJ databases">
        <title>A high-quality chromosomal-level genome assembly of Topmouth culter (Culter alburnus).</title>
        <authorList>
            <person name="Zhao H."/>
        </authorList>
    </citation>
    <scope>NUCLEOTIDE SEQUENCE [LARGE SCALE GENOMIC DNA]</scope>
    <source>
        <strain evidence="1">CATC2023</strain>
        <tissue evidence="1">Muscle</tissue>
    </source>
</reference>
<protein>
    <submittedName>
        <fullName evidence="1">Uncharacterized protein</fullName>
    </submittedName>
</protein>